<proteinExistence type="predicted"/>
<dbReference type="RefSeq" id="WP_209531164.1">
    <property type="nucleotide sequence ID" value="NZ_JAEEGA010000015.1"/>
</dbReference>
<feature type="domain" description="Transglutaminase-like" evidence="1">
    <location>
        <begin position="63"/>
        <end position="137"/>
    </location>
</feature>
<evidence type="ECO:0000313" key="3">
    <source>
        <dbReference type="Proteomes" id="UP000674938"/>
    </source>
</evidence>
<dbReference type="PANTHER" id="PTHR33490:SF3">
    <property type="entry name" value="CONSERVED INTEGRAL MEMBRANE PROTEIN"/>
    <property type="match status" value="1"/>
</dbReference>
<dbReference type="EMBL" id="JAEEGA010000015">
    <property type="protein sequence ID" value="MBP1043358.1"/>
    <property type="molecule type" value="Genomic_DNA"/>
</dbReference>
<dbReference type="Proteomes" id="UP000674938">
    <property type="component" value="Unassembled WGS sequence"/>
</dbReference>
<dbReference type="InterPro" id="IPR002931">
    <property type="entry name" value="Transglutaminase-like"/>
</dbReference>
<keyword evidence="3" id="KW-1185">Reference proteome</keyword>
<dbReference type="Pfam" id="PF01841">
    <property type="entry name" value="Transglut_core"/>
    <property type="match status" value="1"/>
</dbReference>
<protein>
    <submittedName>
        <fullName evidence="2">Transglutaminase domain-containing protein</fullName>
    </submittedName>
</protein>
<dbReference type="AlphaFoldDB" id="A0A940PI64"/>
<evidence type="ECO:0000313" key="2">
    <source>
        <dbReference type="EMBL" id="MBP1043358.1"/>
    </source>
</evidence>
<dbReference type="SMART" id="SM00460">
    <property type="entry name" value="TGc"/>
    <property type="match status" value="1"/>
</dbReference>
<dbReference type="SUPFAM" id="SSF54001">
    <property type="entry name" value="Cysteine proteinases"/>
    <property type="match status" value="1"/>
</dbReference>
<dbReference type="PANTHER" id="PTHR33490">
    <property type="entry name" value="BLR5614 PROTEIN-RELATED"/>
    <property type="match status" value="1"/>
</dbReference>
<dbReference type="InterPro" id="IPR038765">
    <property type="entry name" value="Papain-like_cys_pep_sf"/>
</dbReference>
<dbReference type="Gene3D" id="3.10.620.30">
    <property type="match status" value="1"/>
</dbReference>
<accession>A0A940PI64</accession>
<gene>
    <name evidence="2" type="ORF">I6N95_20250</name>
</gene>
<evidence type="ECO:0000259" key="1">
    <source>
        <dbReference type="SMART" id="SM00460"/>
    </source>
</evidence>
<sequence>MKGNYLNETKLLNYNSPDIQALVTEKKWQKLADYQKIKEIYEFVQNDILFGYNASDKLTANRVLAEGVGQCNTKATLLMALLRAVGIPCRLHAFEVSKGFQRGATTGVISWLAPDFILHTWVEVYYQKHWYALEGVITDKKYLQSVQKLFSYERGAFNQYAIATKDLQNPPIDWNGNDTYIQKEAISRDFGLFDSPDDLLMTHQQKMSGLKNFFYTQVGCKIMTRTVNKVRNNRV</sequence>
<comment type="caution">
    <text evidence="2">The sequence shown here is derived from an EMBL/GenBank/DDBJ whole genome shotgun (WGS) entry which is preliminary data.</text>
</comment>
<organism evidence="2 3">
    <name type="scientific">Vagococcus allomyrinae</name>
    <dbReference type="NCBI Taxonomy" id="2794353"/>
    <lineage>
        <taxon>Bacteria</taxon>
        <taxon>Bacillati</taxon>
        <taxon>Bacillota</taxon>
        <taxon>Bacilli</taxon>
        <taxon>Lactobacillales</taxon>
        <taxon>Enterococcaceae</taxon>
        <taxon>Vagococcus</taxon>
    </lineage>
</organism>
<name>A0A940PI64_9ENTE</name>
<reference evidence="2" key="1">
    <citation type="submission" date="2020-12" db="EMBL/GenBank/DDBJ databases">
        <title>Vagococcus allomyrinae sp. nov. and Enterococcus lavae sp. nov., isolated from the larvae of Allomyrina dichotoma.</title>
        <authorList>
            <person name="Lee S.D."/>
        </authorList>
    </citation>
    <scope>NUCLEOTIDE SEQUENCE</scope>
    <source>
        <strain evidence="2">BWB3-3</strain>
    </source>
</reference>